<dbReference type="PANTHER" id="PTHR30065:SF1">
    <property type="entry name" value="SURFACE PRESENTATION OF ANTIGENS PROTEIN SPAR"/>
    <property type="match status" value="1"/>
</dbReference>
<feature type="transmembrane region" description="Helical" evidence="10">
    <location>
        <begin position="40"/>
        <end position="58"/>
    </location>
</feature>
<gene>
    <name evidence="11" type="primary">fliR</name>
    <name evidence="11" type="ORF">CLPU_5c01370</name>
</gene>
<dbReference type="AlphaFoldDB" id="A0A0L0WBT6"/>
<dbReference type="Pfam" id="PF01311">
    <property type="entry name" value="Bac_export_1"/>
    <property type="match status" value="1"/>
</dbReference>
<dbReference type="GO" id="GO:0009425">
    <property type="term" value="C:bacterial-type flagellum basal body"/>
    <property type="evidence" value="ECO:0007669"/>
    <property type="project" value="UniProtKB-SubCell"/>
</dbReference>
<comment type="similarity">
    <text evidence="2 10">Belongs to the FliR/MopE/SpaR family.</text>
</comment>
<feature type="transmembrane region" description="Helical" evidence="10">
    <location>
        <begin position="13"/>
        <end position="33"/>
    </location>
</feature>
<dbReference type="Proteomes" id="UP000037267">
    <property type="component" value="Unassembled WGS sequence"/>
</dbReference>
<feature type="transmembrane region" description="Helical" evidence="10">
    <location>
        <begin position="213"/>
        <end position="237"/>
    </location>
</feature>
<feature type="transmembrane region" description="Helical" evidence="10">
    <location>
        <begin position="128"/>
        <end position="147"/>
    </location>
</feature>
<keyword evidence="12" id="KW-1185">Reference proteome</keyword>
<evidence type="ECO:0000313" key="11">
    <source>
        <dbReference type="EMBL" id="KNF08830.1"/>
    </source>
</evidence>
<dbReference type="GO" id="GO:0044780">
    <property type="term" value="P:bacterial-type flagellum assembly"/>
    <property type="evidence" value="ECO:0007669"/>
    <property type="project" value="UniProtKB-UniRule"/>
</dbReference>
<evidence type="ECO:0000256" key="10">
    <source>
        <dbReference type="RuleBase" id="RU362071"/>
    </source>
</evidence>
<evidence type="ECO:0000313" key="12">
    <source>
        <dbReference type="Proteomes" id="UP000037267"/>
    </source>
</evidence>
<evidence type="ECO:0000256" key="9">
    <source>
        <dbReference type="NCBIfam" id="TIGR01400"/>
    </source>
</evidence>
<comment type="subcellular location">
    <subcellularLocation>
        <location evidence="10">Cell membrane</location>
        <topology evidence="10">Multi-pass membrane protein</topology>
    </subcellularLocation>
    <subcellularLocation>
        <location evidence="10">Bacterial flagellum basal body</location>
    </subcellularLocation>
</comment>
<dbReference type="OrthoDB" id="9807748at2"/>
<keyword evidence="6 10" id="KW-1133">Transmembrane helix</keyword>
<keyword evidence="4 10" id="KW-1003">Cell membrane</keyword>
<evidence type="ECO:0000256" key="2">
    <source>
        <dbReference type="ARBA" id="ARBA00009772"/>
    </source>
</evidence>
<dbReference type="RefSeq" id="WP_050354926.1">
    <property type="nucleotide sequence ID" value="NZ_LGSS01000005.1"/>
</dbReference>
<evidence type="ECO:0000256" key="4">
    <source>
        <dbReference type="ARBA" id="ARBA00022475"/>
    </source>
</evidence>
<proteinExistence type="inferred from homology"/>
<organism evidence="11 12">
    <name type="scientific">Gottschalkia purinilytica</name>
    <name type="common">Clostridium purinilyticum</name>
    <dbReference type="NCBI Taxonomy" id="1503"/>
    <lineage>
        <taxon>Bacteria</taxon>
        <taxon>Bacillati</taxon>
        <taxon>Bacillota</taxon>
        <taxon>Tissierellia</taxon>
        <taxon>Tissierellales</taxon>
        <taxon>Gottschalkiaceae</taxon>
        <taxon>Gottschalkia</taxon>
    </lineage>
</organism>
<feature type="transmembrane region" description="Helical" evidence="10">
    <location>
        <begin position="172"/>
        <end position="201"/>
    </location>
</feature>
<accession>A0A0L0WBT6</accession>
<reference evidence="12" key="1">
    <citation type="submission" date="2015-07" db="EMBL/GenBank/DDBJ databases">
        <title>Draft genome sequence of the purine-degrading Gottschalkia purinilyticum DSM 1384 (formerly Clostridium purinilyticum).</title>
        <authorList>
            <person name="Poehlein A."/>
            <person name="Schiel-Bengelsdorf B."/>
            <person name="Bengelsdorf F.R."/>
            <person name="Daniel R."/>
            <person name="Duerre P."/>
        </authorList>
    </citation>
    <scope>NUCLEOTIDE SEQUENCE [LARGE SCALE GENOMIC DNA]</scope>
    <source>
        <strain evidence="12">DSM 1384</strain>
    </source>
</reference>
<dbReference type="PATRIC" id="fig|1503.3.peg.2662"/>
<keyword evidence="11" id="KW-0969">Cilium</keyword>
<evidence type="ECO:0000256" key="5">
    <source>
        <dbReference type="ARBA" id="ARBA00022692"/>
    </source>
</evidence>
<evidence type="ECO:0000256" key="6">
    <source>
        <dbReference type="ARBA" id="ARBA00022989"/>
    </source>
</evidence>
<keyword evidence="7 10" id="KW-0472">Membrane</keyword>
<dbReference type="GO" id="GO:0006605">
    <property type="term" value="P:protein targeting"/>
    <property type="evidence" value="ECO:0007669"/>
    <property type="project" value="UniProtKB-UniRule"/>
</dbReference>
<dbReference type="InterPro" id="IPR002010">
    <property type="entry name" value="T3SS_IM_R"/>
</dbReference>
<dbReference type="NCBIfam" id="TIGR01400">
    <property type="entry name" value="fliR"/>
    <property type="match status" value="1"/>
</dbReference>
<comment type="function">
    <text evidence="1 10">Role in flagellar biosynthesis.</text>
</comment>
<dbReference type="InterPro" id="IPR006303">
    <property type="entry name" value="FliR"/>
</dbReference>
<evidence type="ECO:0000256" key="3">
    <source>
        <dbReference type="ARBA" id="ARBA00021717"/>
    </source>
</evidence>
<feature type="transmembrane region" description="Helical" evidence="10">
    <location>
        <begin position="78"/>
        <end position="97"/>
    </location>
</feature>
<evidence type="ECO:0000256" key="1">
    <source>
        <dbReference type="ARBA" id="ARBA00002578"/>
    </source>
</evidence>
<comment type="caution">
    <text evidence="11">The sequence shown here is derived from an EMBL/GenBank/DDBJ whole genome shotgun (WGS) entry which is preliminary data.</text>
</comment>
<keyword evidence="11" id="KW-0966">Cell projection</keyword>
<sequence>MENTILDILMNKYQVFIFILIRTTGIFIISPIFSRNNIPNILKIGFSFIMSIILVNVVNVEQTIFNDLEFLIVCTKELVIGLMIGFISYLFFTLFYLSGQIIDMQVGFSMVNVLDPQSNTQVPIMGNFYYMLATVIFLIVNGHHFLIEALVKSYEYVGIGTAIFNDNLLKQFIFIIGKIFIIAFKISSPILVTIILVDALLGILARTMPQMNVFIVGLPLKIIIGISIIIASLPLFFTALQHIFNNMYEEIFNFLKVIQKGW</sequence>
<dbReference type="STRING" id="1503.CLPU_5c01370"/>
<protein>
    <recommendedName>
        <fullName evidence="3 9">Flagellar biosynthetic protein FliR</fullName>
    </recommendedName>
</protein>
<keyword evidence="11" id="KW-0282">Flagellum</keyword>
<evidence type="ECO:0000256" key="8">
    <source>
        <dbReference type="ARBA" id="ARBA00023143"/>
    </source>
</evidence>
<dbReference type="PANTHER" id="PTHR30065">
    <property type="entry name" value="FLAGELLAR BIOSYNTHETIC PROTEIN FLIR"/>
    <property type="match status" value="1"/>
</dbReference>
<keyword evidence="5 10" id="KW-0812">Transmembrane</keyword>
<dbReference type="PRINTS" id="PR00953">
    <property type="entry name" value="TYPE3IMRPROT"/>
</dbReference>
<dbReference type="GO" id="GO:0005886">
    <property type="term" value="C:plasma membrane"/>
    <property type="evidence" value="ECO:0007669"/>
    <property type="project" value="UniProtKB-SubCell"/>
</dbReference>
<keyword evidence="8 10" id="KW-0975">Bacterial flagellum</keyword>
<evidence type="ECO:0000256" key="7">
    <source>
        <dbReference type="ARBA" id="ARBA00023136"/>
    </source>
</evidence>
<name>A0A0L0WBT6_GOTPU</name>
<dbReference type="EMBL" id="LGSS01000005">
    <property type="protein sequence ID" value="KNF08830.1"/>
    <property type="molecule type" value="Genomic_DNA"/>
</dbReference>